<dbReference type="PROSITE" id="PS50263">
    <property type="entry name" value="CN_HYDROLASE"/>
    <property type="match status" value="1"/>
</dbReference>
<feature type="binding site" evidence="7">
    <location>
        <position position="201"/>
    </location>
    <ligand>
        <name>L-glutamine</name>
        <dbReference type="ChEBI" id="CHEBI:58359"/>
    </ligand>
</feature>
<reference evidence="11 12" key="1">
    <citation type="submission" date="2016-11" db="EMBL/GenBank/DDBJ databases">
        <authorList>
            <person name="Jaros S."/>
            <person name="Januszkiewicz K."/>
            <person name="Wedrychowicz H."/>
        </authorList>
    </citation>
    <scope>NUCLEOTIDE SEQUENCE [LARGE SCALE GENOMIC DNA]</scope>
    <source>
        <strain evidence="11 12">DSM 26991</strain>
    </source>
</reference>
<dbReference type="GO" id="GO:0004359">
    <property type="term" value="F:glutaminase activity"/>
    <property type="evidence" value="ECO:0007669"/>
    <property type="project" value="InterPro"/>
</dbReference>
<accession>A0A1M4UP31</accession>
<comment type="similarity">
    <text evidence="9">Belongs to the NAD synthetase family.</text>
</comment>
<dbReference type="InterPro" id="IPR003694">
    <property type="entry name" value="NAD_synthase"/>
</dbReference>
<proteinExistence type="inferred from homology"/>
<evidence type="ECO:0000313" key="12">
    <source>
        <dbReference type="Proteomes" id="UP000184509"/>
    </source>
</evidence>
<dbReference type="AlphaFoldDB" id="A0A1M4UP31"/>
<dbReference type="RefSeq" id="WP_073398945.1">
    <property type="nucleotide sequence ID" value="NZ_FQTV01000002.1"/>
</dbReference>
<keyword evidence="12" id="KW-1185">Reference proteome</keyword>
<dbReference type="InterPro" id="IPR014729">
    <property type="entry name" value="Rossmann-like_a/b/a_fold"/>
</dbReference>
<dbReference type="HAMAP" id="MF_02090">
    <property type="entry name" value="NadE_glutamine_dep"/>
    <property type="match status" value="1"/>
</dbReference>
<dbReference type="GO" id="GO:0005737">
    <property type="term" value="C:cytoplasm"/>
    <property type="evidence" value="ECO:0007669"/>
    <property type="project" value="InterPro"/>
</dbReference>
<keyword evidence="6 7" id="KW-0520">NAD</keyword>
<dbReference type="GO" id="GO:0008795">
    <property type="term" value="F:NAD+ synthase activity"/>
    <property type="evidence" value="ECO:0007669"/>
    <property type="project" value="UniProtKB-UniRule"/>
</dbReference>
<feature type="domain" description="CN hydrolase" evidence="10">
    <location>
        <begin position="6"/>
        <end position="268"/>
    </location>
</feature>
<dbReference type="PANTHER" id="PTHR23090">
    <property type="entry name" value="NH 3 /GLUTAMINE-DEPENDENT NAD + SYNTHETASE"/>
    <property type="match status" value="1"/>
</dbReference>
<dbReference type="Gene3D" id="1.10.10.1140">
    <property type="entry name" value="Glutamine-dependent NAD+ synthetase, C-terminal domain"/>
    <property type="match status" value="1"/>
</dbReference>
<dbReference type="CDD" id="cd07570">
    <property type="entry name" value="GAT_Gln-NAD-synth"/>
    <property type="match status" value="1"/>
</dbReference>
<feature type="binding site" evidence="7">
    <location>
        <begin position="354"/>
        <end position="361"/>
    </location>
    <ligand>
        <name>ATP</name>
        <dbReference type="ChEBI" id="CHEBI:30616"/>
    </ligand>
</feature>
<dbReference type="SUPFAM" id="SSF56317">
    <property type="entry name" value="Carbon-nitrogen hydrolase"/>
    <property type="match status" value="1"/>
</dbReference>
<dbReference type="InterPro" id="IPR036526">
    <property type="entry name" value="C-N_Hydrolase_sf"/>
</dbReference>
<keyword evidence="5 7" id="KW-0067">ATP-binding</keyword>
<dbReference type="GO" id="GO:0005524">
    <property type="term" value="F:ATP binding"/>
    <property type="evidence" value="ECO:0007669"/>
    <property type="project" value="UniProtKB-UniRule"/>
</dbReference>
<dbReference type="Gene3D" id="3.60.110.10">
    <property type="entry name" value="Carbon-nitrogen hydrolase"/>
    <property type="match status" value="1"/>
</dbReference>
<dbReference type="InterPro" id="IPR003010">
    <property type="entry name" value="C-N_Hydrolase"/>
</dbReference>
<feature type="active site" description="Proton acceptor; for glutaminase activity" evidence="7">
    <location>
        <position position="46"/>
    </location>
</feature>
<dbReference type="FunFam" id="1.10.10.1140:FF:000001">
    <property type="entry name" value="Glutamine-dependent NAD(+) synthetase"/>
    <property type="match status" value="1"/>
</dbReference>
<evidence type="ECO:0000256" key="5">
    <source>
        <dbReference type="ARBA" id="ARBA00022840"/>
    </source>
</evidence>
<keyword evidence="4 7" id="KW-0547">Nucleotide-binding</keyword>
<comment type="function">
    <text evidence="7">Catalyzes the ATP-dependent amidation of deamido-NAD to form NAD. Uses L-glutamine as a nitrogen source.</text>
</comment>
<dbReference type="Pfam" id="PF00795">
    <property type="entry name" value="CN_hydrolase"/>
    <property type="match status" value="1"/>
</dbReference>
<evidence type="ECO:0000256" key="4">
    <source>
        <dbReference type="ARBA" id="ARBA00022741"/>
    </source>
</evidence>
<dbReference type="PANTHER" id="PTHR23090:SF9">
    <property type="entry name" value="GLUTAMINE-DEPENDENT NAD(+) SYNTHETASE"/>
    <property type="match status" value="1"/>
</dbReference>
<feature type="active site" description="For glutaminase activity" evidence="7">
    <location>
        <position position="115"/>
    </location>
</feature>
<dbReference type="NCBIfam" id="TIGR00552">
    <property type="entry name" value="nadE"/>
    <property type="match status" value="1"/>
</dbReference>
<evidence type="ECO:0000256" key="6">
    <source>
        <dbReference type="ARBA" id="ARBA00023027"/>
    </source>
</evidence>
<evidence type="ECO:0000256" key="1">
    <source>
        <dbReference type="ARBA" id="ARBA00005188"/>
    </source>
</evidence>
<name>A0A1M4UP31_9BACE</name>
<dbReference type="Pfam" id="PF02540">
    <property type="entry name" value="NAD_synthase"/>
    <property type="match status" value="1"/>
</dbReference>
<dbReference type="EMBL" id="FQTV01000002">
    <property type="protein sequence ID" value="SHE58418.1"/>
    <property type="molecule type" value="Genomic_DNA"/>
</dbReference>
<feature type="binding site" evidence="7">
    <location>
        <position position="121"/>
    </location>
    <ligand>
        <name>L-glutamine</name>
        <dbReference type="ChEBI" id="CHEBI:58359"/>
    </ligand>
</feature>
<dbReference type="NCBIfam" id="NF002730">
    <property type="entry name" value="PRK02628.1"/>
    <property type="match status" value="1"/>
</dbReference>
<feature type="binding site" evidence="7">
    <location>
        <position position="440"/>
    </location>
    <ligand>
        <name>deamido-NAD(+)</name>
        <dbReference type="ChEBI" id="CHEBI:58437"/>
        <note>ligand shared between two neighboring subunits</note>
    </ligand>
</feature>
<dbReference type="GO" id="GO:0009435">
    <property type="term" value="P:NAD+ biosynthetic process"/>
    <property type="evidence" value="ECO:0007669"/>
    <property type="project" value="UniProtKB-UniRule"/>
</dbReference>
<dbReference type="OrthoDB" id="9803818at2"/>
<dbReference type="UniPathway" id="UPA00253">
    <property type="reaction ID" value="UER00334"/>
</dbReference>
<evidence type="ECO:0000256" key="7">
    <source>
        <dbReference type="HAMAP-Rule" id="MF_02090"/>
    </source>
</evidence>
<dbReference type="GO" id="GO:0003952">
    <property type="term" value="F:NAD+ synthase (glutamine-hydrolyzing) activity"/>
    <property type="evidence" value="ECO:0007669"/>
    <property type="project" value="UniProtKB-UniRule"/>
</dbReference>
<evidence type="ECO:0000256" key="3">
    <source>
        <dbReference type="ARBA" id="ARBA00022598"/>
    </source>
</evidence>
<feature type="active site" description="Nucleophile; for glutaminase activity" evidence="7">
    <location>
        <position position="168"/>
    </location>
</feature>
<dbReference type="InterPro" id="IPR022310">
    <property type="entry name" value="NAD/GMP_synthase"/>
</dbReference>
<protein>
    <recommendedName>
        <fullName evidence="7 8">Glutamine-dependent NAD(+) synthetase</fullName>
        <ecNumber evidence="7 8">6.3.5.1</ecNumber>
    </recommendedName>
    <alternativeName>
        <fullName evidence="7 8">NAD(+) synthase [glutamine-hydrolyzing]</fullName>
    </alternativeName>
</protein>
<dbReference type="InterPro" id="IPR041856">
    <property type="entry name" value="NAD+_synth_C"/>
</dbReference>
<gene>
    <name evidence="7" type="primary">nadE</name>
    <name evidence="11" type="ORF">SAMN05444405_102137</name>
</gene>
<dbReference type="InterPro" id="IPR014445">
    <property type="entry name" value="Gln-dep_NAD_synthase"/>
</dbReference>
<dbReference type="CDD" id="cd00553">
    <property type="entry name" value="NAD_synthase"/>
    <property type="match status" value="1"/>
</dbReference>
<feature type="binding site" evidence="7">
    <location>
        <begin position="474"/>
        <end position="477"/>
    </location>
    <ligand>
        <name>deamido-NAD(+)</name>
        <dbReference type="ChEBI" id="CHEBI:58437"/>
        <note>ligand shared between two neighboring subunits</note>
    </ligand>
</feature>
<dbReference type="STRING" id="1297750.SAMN05444405_102137"/>
<dbReference type="Proteomes" id="UP000184509">
    <property type="component" value="Unassembled WGS sequence"/>
</dbReference>
<dbReference type="FunFam" id="3.40.50.620:FF:000155">
    <property type="entry name" value="Glutamine-dependent NAD(+) synthetase"/>
    <property type="match status" value="1"/>
</dbReference>
<feature type="binding site" evidence="7">
    <location>
        <position position="464"/>
    </location>
    <ligand>
        <name>ATP</name>
        <dbReference type="ChEBI" id="CHEBI:30616"/>
    </ligand>
</feature>
<feature type="binding site" evidence="7">
    <location>
        <position position="469"/>
    </location>
    <ligand>
        <name>deamido-NAD(+)</name>
        <dbReference type="ChEBI" id="CHEBI:58437"/>
        <note>ligand shared between two neighboring subunits</note>
    </ligand>
</feature>
<evidence type="ECO:0000256" key="9">
    <source>
        <dbReference type="RuleBase" id="RU003811"/>
    </source>
</evidence>
<dbReference type="EC" id="6.3.5.1" evidence="7 8"/>
<feature type="binding site" evidence="7">
    <location>
        <position position="602"/>
    </location>
    <ligand>
        <name>deamido-NAD(+)</name>
        <dbReference type="ChEBI" id="CHEBI:58437"/>
        <note>ligand shared between two neighboring subunits</note>
    </ligand>
</feature>
<dbReference type="SUPFAM" id="SSF52402">
    <property type="entry name" value="Adenine nucleotide alpha hydrolases-like"/>
    <property type="match status" value="1"/>
</dbReference>
<sequence>MNYGFVKVAAAVPPVKVADCQYNAEQIEKMINEADEKGVQIIAFPELCITGYTCADLFAQQLLLEKAEMGLVQVMNNTRQLDIICIVGMPVITNTILINAAVVFQGGKILGVVPKTYLPNYKEFYEQRWFTSARDVIDKTVRLCGQLVPVSSNLLFDTPDCCFGVEICEDLWSVIPPSSKLALKGAEILINLSADNEGIAKHNYVRSLISQQSARCIAAYIFSSCGFGESTTDVVFAGNGLIYENGTLLAESKRFSLEEQMVISEIDVERLRTERRINTTFSANSGDYKDAEAIHVTTELTNSRPLSLSRKIDPLPFVPTGRTLNERCEEIFEIQVSGLAKRIVHTHSKTAVLGISGGLDSTLALLVCVKTFDKLGLSRKGILGITMPGFGTTDRTYNNAINLMKELGVSIREIDIKAACIQHFKDIDHDINVHDVTYENSQARERTQILMDVANQTGGMVIGTGDLSELALGWATYNGDHMSMYGVNVSIPKTLVKHLVDWVSQNEVEEDAAIILTDIVATPISPELIPADEDGNILQKTEDLVGPYELHDFFLYYTMRFGFRPAKIYYLANIAFAGSYDKETIKKWLHTFFRRFFNQQFKRSCLPDGPKVGSISISPRGDWRMPSDASSALWLKEIEEL</sequence>
<organism evidence="11 12">
    <name type="scientific">Bacteroides luti</name>
    <dbReference type="NCBI Taxonomy" id="1297750"/>
    <lineage>
        <taxon>Bacteria</taxon>
        <taxon>Pseudomonadati</taxon>
        <taxon>Bacteroidota</taxon>
        <taxon>Bacteroidia</taxon>
        <taxon>Bacteroidales</taxon>
        <taxon>Bacteroidaceae</taxon>
        <taxon>Bacteroides</taxon>
    </lineage>
</organism>
<comment type="caution">
    <text evidence="7">Lacks conserved residue(s) required for the propagation of feature annotation.</text>
</comment>
<comment type="similarity">
    <text evidence="2 7 8">In the C-terminal section; belongs to the NAD synthetase family.</text>
</comment>
<evidence type="ECO:0000256" key="8">
    <source>
        <dbReference type="PIRNR" id="PIRNR006630"/>
    </source>
</evidence>
<comment type="catalytic activity">
    <reaction evidence="7 8">
        <text>deamido-NAD(+) + L-glutamine + ATP + H2O = L-glutamate + AMP + diphosphate + NAD(+) + H(+)</text>
        <dbReference type="Rhea" id="RHEA:24384"/>
        <dbReference type="ChEBI" id="CHEBI:15377"/>
        <dbReference type="ChEBI" id="CHEBI:15378"/>
        <dbReference type="ChEBI" id="CHEBI:29985"/>
        <dbReference type="ChEBI" id="CHEBI:30616"/>
        <dbReference type="ChEBI" id="CHEBI:33019"/>
        <dbReference type="ChEBI" id="CHEBI:57540"/>
        <dbReference type="ChEBI" id="CHEBI:58359"/>
        <dbReference type="ChEBI" id="CHEBI:58437"/>
        <dbReference type="ChEBI" id="CHEBI:456215"/>
        <dbReference type="EC" id="6.3.5.1"/>
    </reaction>
</comment>
<evidence type="ECO:0000259" key="10">
    <source>
        <dbReference type="PROSITE" id="PS50263"/>
    </source>
</evidence>
<dbReference type="Gene3D" id="3.40.50.620">
    <property type="entry name" value="HUPs"/>
    <property type="match status" value="1"/>
</dbReference>
<dbReference type="PIRSF" id="PIRSF006630">
    <property type="entry name" value="NADS_GAT"/>
    <property type="match status" value="1"/>
</dbReference>
<comment type="pathway">
    <text evidence="1 7 8">Cofactor biosynthesis; NAD(+) biosynthesis; NAD(+) from deamido-NAD(+) (L-Gln route): step 1/1.</text>
</comment>
<evidence type="ECO:0000256" key="2">
    <source>
        <dbReference type="ARBA" id="ARBA00007145"/>
    </source>
</evidence>
<keyword evidence="3 7" id="KW-0436">Ligase</keyword>
<evidence type="ECO:0000313" key="11">
    <source>
        <dbReference type="EMBL" id="SHE58418.1"/>
    </source>
</evidence>